<dbReference type="PROSITE" id="PS50894">
    <property type="entry name" value="HPT"/>
    <property type="match status" value="1"/>
</dbReference>
<protein>
    <recommendedName>
        <fullName evidence="2">HPt domain-containing protein</fullName>
    </recommendedName>
</protein>
<evidence type="ECO:0000313" key="3">
    <source>
        <dbReference type="EMBL" id="SDX04127.1"/>
    </source>
</evidence>
<dbReference type="SUPFAM" id="SSF47226">
    <property type="entry name" value="Histidine-containing phosphotransfer domain, HPT domain"/>
    <property type="match status" value="1"/>
</dbReference>
<accession>A0A1H2YG32</accession>
<keyword evidence="1" id="KW-0597">Phosphoprotein</keyword>
<dbReference type="RefSeq" id="WP_091431614.1">
    <property type="nucleotide sequence ID" value="NZ_FNMV01000006.1"/>
</dbReference>
<dbReference type="GO" id="GO:0000160">
    <property type="term" value="P:phosphorelay signal transduction system"/>
    <property type="evidence" value="ECO:0007669"/>
    <property type="project" value="InterPro"/>
</dbReference>
<feature type="modified residue" description="Phosphohistidine" evidence="1">
    <location>
        <position position="55"/>
    </location>
</feature>
<dbReference type="InterPro" id="IPR008207">
    <property type="entry name" value="Sig_transdc_His_kin_Hpt_dom"/>
</dbReference>
<evidence type="ECO:0000313" key="4">
    <source>
        <dbReference type="Proteomes" id="UP000198569"/>
    </source>
</evidence>
<organism evidence="3 4">
    <name type="scientific">Flavobacterium degerlachei</name>
    <dbReference type="NCBI Taxonomy" id="229203"/>
    <lineage>
        <taxon>Bacteria</taxon>
        <taxon>Pseudomonadati</taxon>
        <taxon>Bacteroidota</taxon>
        <taxon>Flavobacteriia</taxon>
        <taxon>Flavobacteriales</taxon>
        <taxon>Flavobacteriaceae</taxon>
        <taxon>Flavobacterium</taxon>
    </lineage>
</organism>
<keyword evidence="4" id="KW-1185">Reference proteome</keyword>
<dbReference type="EMBL" id="FNMV01000006">
    <property type="protein sequence ID" value="SDX04127.1"/>
    <property type="molecule type" value="Genomic_DNA"/>
</dbReference>
<name>A0A1H2YG32_9FLAO</name>
<sequence>MEQPNLNYINELSGDNLDFKNKIIGILKKELPDEIAVYSQEYINANYLLTAQSVHKLKHKISILGLEKSYYIAEEYENNLKNNSTNLNADFENILKCMQDFVSHL</sequence>
<proteinExistence type="predicted"/>
<reference evidence="4" key="1">
    <citation type="submission" date="2016-10" db="EMBL/GenBank/DDBJ databases">
        <authorList>
            <person name="Varghese N."/>
            <person name="Submissions S."/>
        </authorList>
    </citation>
    <scope>NUCLEOTIDE SEQUENCE [LARGE SCALE GENOMIC DNA]</scope>
    <source>
        <strain evidence="4">DSM 15718</strain>
    </source>
</reference>
<dbReference type="InterPro" id="IPR036641">
    <property type="entry name" value="HPT_dom_sf"/>
</dbReference>
<dbReference type="Gene3D" id="1.20.120.160">
    <property type="entry name" value="HPT domain"/>
    <property type="match status" value="1"/>
</dbReference>
<feature type="domain" description="HPt" evidence="2">
    <location>
        <begin position="16"/>
        <end position="105"/>
    </location>
</feature>
<evidence type="ECO:0000256" key="1">
    <source>
        <dbReference type="PROSITE-ProRule" id="PRU00110"/>
    </source>
</evidence>
<dbReference type="AlphaFoldDB" id="A0A1H2YG32"/>
<dbReference type="Proteomes" id="UP000198569">
    <property type="component" value="Unassembled WGS sequence"/>
</dbReference>
<dbReference type="GO" id="GO:0004672">
    <property type="term" value="F:protein kinase activity"/>
    <property type="evidence" value="ECO:0007669"/>
    <property type="project" value="UniProtKB-ARBA"/>
</dbReference>
<dbReference type="OrthoDB" id="1441381at2"/>
<dbReference type="STRING" id="229203.SAMN05444338_106192"/>
<gene>
    <name evidence="3" type="ORF">SAMN05444338_106192</name>
</gene>
<evidence type="ECO:0000259" key="2">
    <source>
        <dbReference type="PROSITE" id="PS50894"/>
    </source>
</evidence>